<gene>
    <name evidence="8" type="ORF">MGAL_10B050416</name>
</gene>
<protein>
    <recommendedName>
        <fullName evidence="2">protein-tyrosine-phosphatase</fullName>
        <ecNumber evidence="2">3.1.3.48</ecNumber>
    </recommendedName>
</protein>
<organism evidence="8 9">
    <name type="scientific">Mytilus galloprovincialis</name>
    <name type="common">Mediterranean mussel</name>
    <dbReference type="NCBI Taxonomy" id="29158"/>
    <lineage>
        <taxon>Eukaryota</taxon>
        <taxon>Metazoa</taxon>
        <taxon>Spiralia</taxon>
        <taxon>Lophotrochozoa</taxon>
        <taxon>Mollusca</taxon>
        <taxon>Bivalvia</taxon>
        <taxon>Autobranchia</taxon>
        <taxon>Pteriomorphia</taxon>
        <taxon>Mytilida</taxon>
        <taxon>Mytiloidea</taxon>
        <taxon>Mytilidae</taxon>
        <taxon>Mytilinae</taxon>
        <taxon>Mytilus</taxon>
    </lineage>
</organism>
<feature type="domain" description="Tyrosine specific protein phosphatases" evidence="7">
    <location>
        <begin position="400"/>
        <end position="473"/>
    </location>
</feature>
<dbReference type="GO" id="GO:0004725">
    <property type="term" value="F:protein tyrosine phosphatase activity"/>
    <property type="evidence" value="ECO:0007669"/>
    <property type="project" value="UniProtKB-EC"/>
</dbReference>
<dbReference type="SMART" id="SM00194">
    <property type="entry name" value="PTPc"/>
    <property type="match status" value="2"/>
</dbReference>
<keyword evidence="3 8" id="KW-0378">Hydrolase</keyword>
<evidence type="ECO:0000313" key="8">
    <source>
        <dbReference type="EMBL" id="VDI50548.1"/>
    </source>
</evidence>
<dbReference type="CDD" id="cd00047">
    <property type="entry name" value="PTPc"/>
    <property type="match status" value="2"/>
</dbReference>
<evidence type="ECO:0000259" key="6">
    <source>
        <dbReference type="PROSITE" id="PS50055"/>
    </source>
</evidence>
<dbReference type="PROSITE" id="PS50056">
    <property type="entry name" value="TYR_PHOSPHATASE_2"/>
    <property type="match status" value="2"/>
</dbReference>
<dbReference type="Proteomes" id="UP000596742">
    <property type="component" value="Unassembled WGS sequence"/>
</dbReference>
<keyword evidence="4" id="KW-0904">Protein phosphatase</keyword>
<feature type="non-terminal residue" evidence="8">
    <location>
        <position position="1"/>
    </location>
</feature>
<dbReference type="Pfam" id="PF00102">
    <property type="entry name" value="Y_phosphatase"/>
    <property type="match status" value="2"/>
</dbReference>
<comment type="caution">
    <text evidence="8">The sequence shown here is derived from an EMBL/GenBank/DDBJ whole genome shotgun (WGS) entry which is preliminary data.</text>
</comment>
<keyword evidence="8" id="KW-0675">Receptor</keyword>
<dbReference type="InterPro" id="IPR000387">
    <property type="entry name" value="Tyr_Pase_dom"/>
</dbReference>
<dbReference type="PROSITE" id="PS00383">
    <property type="entry name" value="TYR_PHOSPHATASE_1"/>
    <property type="match status" value="1"/>
</dbReference>
<evidence type="ECO:0000256" key="3">
    <source>
        <dbReference type="ARBA" id="ARBA00022801"/>
    </source>
</evidence>
<dbReference type="PROSITE" id="PS50055">
    <property type="entry name" value="TYR_PHOSPHATASE_PTP"/>
    <property type="match status" value="2"/>
</dbReference>
<dbReference type="InterPro" id="IPR000242">
    <property type="entry name" value="PTP_cat"/>
</dbReference>
<dbReference type="FunFam" id="3.90.190.10:FF:000185">
    <property type="entry name" value="Predicted protein"/>
    <property type="match status" value="1"/>
</dbReference>
<evidence type="ECO:0000259" key="7">
    <source>
        <dbReference type="PROSITE" id="PS50056"/>
    </source>
</evidence>
<evidence type="ECO:0000313" key="9">
    <source>
        <dbReference type="Proteomes" id="UP000596742"/>
    </source>
</evidence>
<dbReference type="SUPFAM" id="SSF52799">
    <property type="entry name" value="(Phosphotyrosine protein) phosphatases II"/>
    <property type="match status" value="2"/>
</dbReference>
<feature type="domain" description="Tyrosine-protein phosphatase" evidence="6">
    <location>
        <begin position="1"/>
        <end position="195"/>
    </location>
</feature>
<dbReference type="PANTHER" id="PTHR19134">
    <property type="entry name" value="RECEPTOR-TYPE TYROSINE-PROTEIN PHOSPHATASE"/>
    <property type="match status" value="1"/>
</dbReference>
<dbReference type="InterPro" id="IPR029021">
    <property type="entry name" value="Prot-tyrosine_phosphatase-like"/>
</dbReference>
<dbReference type="InterPro" id="IPR050348">
    <property type="entry name" value="Protein-Tyr_Phosphatase"/>
</dbReference>
<proteinExistence type="inferred from homology"/>
<dbReference type="EC" id="3.1.3.48" evidence="2"/>
<sequence>GYGQVRKYIASQGPLDHTVNDFWRMVWQCDCGKIVMLTNIFEEGKQKCIQYWPEEENQKVTYGAIDIFLIKEEVYSDFVVRIIKMQKGSESKVVKQFHFTVWPDKNVPKYSSSLVHFRHKVNNTEVTCTGPMVVHCSAGIGRTGTFIGLDYVVNQAKEVDYVDVFGCVEGLRRQRVNMVQTQRQYVFLHDAVLEALICPNAGIPSKDFQEDYKKLLEFDSIKKKVKLRVQYEAMNKISRRHEEEEFDKGKSLENKTKNRYSNIMPVGSEIPLLSTAVDGHNEYINAVFLPGFKNSKAFIVTQMPLEDTKVDLWRLVYDYNISSIVMLNQSYDSRDVYWPEAGELSVTSGPFIIEQTHIETSRLYQLLKLKIGYNNKDQRNLKIFQAKFWSDSDVVPKDSSDIFSFIDVVENDCNNSGPVLVHCLNGCDKSGLYCVLATVIERLRIEQDVDIQHIIKQMRNMRPQIIPNYEQFQFIYEAVIEYLQDFETYSNFQ</sequence>
<evidence type="ECO:0000256" key="2">
    <source>
        <dbReference type="ARBA" id="ARBA00013064"/>
    </source>
</evidence>
<dbReference type="InterPro" id="IPR016130">
    <property type="entry name" value="Tyr_Pase_AS"/>
</dbReference>
<dbReference type="Gene3D" id="3.90.190.10">
    <property type="entry name" value="Protein tyrosine phosphatase superfamily"/>
    <property type="match status" value="2"/>
</dbReference>
<keyword evidence="9" id="KW-1185">Reference proteome</keyword>
<feature type="domain" description="Tyrosine-protein phosphatase" evidence="6">
    <location>
        <begin position="227"/>
        <end position="482"/>
    </location>
</feature>
<name>A0A8B6FLQ5_MYTGA</name>
<dbReference type="InterPro" id="IPR003595">
    <property type="entry name" value="Tyr_Pase_cat"/>
</dbReference>
<accession>A0A8B6FLQ5</accession>
<dbReference type="FunFam" id="3.90.190.10:FF:000102">
    <property type="entry name" value="Receptor-type tyrosine-protein phosphatase"/>
    <property type="match status" value="1"/>
</dbReference>
<comment type="similarity">
    <text evidence="1">Belongs to the protein-tyrosine phosphatase family.</text>
</comment>
<evidence type="ECO:0000256" key="1">
    <source>
        <dbReference type="ARBA" id="ARBA00009580"/>
    </source>
</evidence>
<reference evidence="8" key="1">
    <citation type="submission" date="2018-11" db="EMBL/GenBank/DDBJ databases">
        <authorList>
            <person name="Alioto T."/>
            <person name="Alioto T."/>
        </authorList>
    </citation>
    <scope>NUCLEOTIDE SEQUENCE</scope>
</reference>
<dbReference type="PANTHER" id="PTHR19134:SF562">
    <property type="entry name" value="PROTEIN-TYROSINE-PHOSPHATASE"/>
    <property type="match status" value="1"/>
</dbReference>
<dbReference type="EMBL" id="UYJE01006959">
    <property type="protein sequence ID" value="VDI50548.1"/>
    <property type="molecule type" value="Genomic_DNA"/>
</dbReference>
<dbReference type="OrthoDB" id="5981934at2759"/>
<evidence type="ECO:0000256" key="5">
    <source>
        <dbReference type="ARBA" id="ARBA00051722"/>
    </source>
</evidence>
<dbReference type="PRINTS" id="PR00700">
    <property type="entry name" value="PRTYPHPHTASE"/>
</dbReference>
<comment type="catalytic activity">
    <reaction evidence="5">
        <text>O-phospho-L-tyrosyl-[protein] + H2O = L-tyrosyl-[protein] + phosphate</text>
        <dbReference type="Rhea" id="RHEA:10684"/>
        <dbReference type="Rhea" id="RHEA-COMP:10136"/>
        <dbReference type="Rhea" id="RHEA-COMP:20101"/>
        <dbReference type="ChEBI" id="CHEBI:15377"/>
        <dbReference type="ChEBI" id="CHEBI:43474"/>
        <dbReference type="ChEBI" id="CHEBI:46858"/>
        <dbReference type="ChEBI" id="CHEBI:61978"/>
        <dbReference type="EC" id="3.1.3.48"/>
    </reaction>
</comment>
<dbReference type="AlphaFoldDB" id="A0A8B6FLQ5"/>
<feature type="domain" description="Tyrosine specific protein phosphatases" evidence="7">
    <location>
        <begin position="112"/>
        <end position="186"/>
    </location>
</feature>
<evidence type="ECO:0000256" key="4">
    <source>
        <dbReference type="ARBA" id="ARBA00022912"/>
    </source>
</evidence>
<dbReference type="SMART" id="SM00404">
    <property type="entry name" value="PTPc_motif"/>
    <property type="match status" value="2"/>
</dbReference>